<gene>
    <name evidence="2" type="ORF">RCL2_002387900</name>
    <name evidence="1" type="ORF">RclHR1_15260006</name>
</gene>
<dbReference type="Gene3D" id="3.30.420.40">
    <property type="match status" value="2"/>
</dbReference>
<reference evidence="2" key="2">
    <citation type="submission" date="2019-10" db="EMBL/GenBank/DDBJ databases">
        <title>Conservation and host-specific expression of non-tandemly repeated heterogenous ribosome RNA gene in arbuscular mycorrhizal fungi.</title>
        <authorList>
            <person name="Maeda T."/>
            <person name="Kobayashi Y."/>
            <person name="Nakagawa T."/>
            <person name="Ezawa T."/>
            <person name="Yamaguchi K."/>
            <person name="Bino T."/>
            <person name="Nishimoto Y."/>
            <person name="Shigenobu S."/>
            <person name="Kawaguchi M."/>
        </authorList>
    </citation>
    <scope>NUCLEOTIDE SEQUENCE</scope>
    <source>
        <strain evidence="2">HR1</strain>
    </source>
</reference>
<sequence length="580" mass="66128">MSRKLKKTDDIRVVVGLDFGTTFSGFTYCHVEDKENLENMSTNVTWPGQLGQLKTNTVLEYDDDLREIVLWGYPALAKRPSRKKEKNQRKNIVELFKLHLGNLPPDLRDELSVDYKKAITDYLREIGKCIEETIDAKWNGIKLENVLFILSVPAEYDDIAIRTMRECMYNAELIGDDLYTERLQFTTEPEAAAIYCMDNLKEHDLFRNGTTFMIVDCGGGTVDLTTRKLLNNKQLGEVTERTGGFYGSTFIDRAFKNYLRRKLGKDAIDSFEKEQYGQLQYIVQEFCENAKLPFTGDDTSFNYELDLEDFIVLLEDYVSDGDVKKELENDENLIKFDYEAIKSMFDPIVENIITLIRNQLNNSREKGSTPSIMFLVGGFSESNYLQKRIKDEFRDHVNNISVPQSPTAAISRGAAMYGLSLFSGVDLGAKKAKGVIGSRVLKHTYGVDVLRPWDPRDPQDRVGLSIFGPSTLYFNAIAKRGTVAKVDDKFPIEGLTVSPCHPYQDAAEFEIYYTREYDAKFSHETGMKLLGKLKIDWPGVGLNRSVTFRLSFCEMEITATATNDLTGQNYHTYFEINTES</sequence>
<dbReference type="SUPFAM" id="SSF53067">
    <property type="entry name" value="Actin-like ATPase domain"/>
    <property type="match status" value="2"/>
</dbReference>
<reference evidence="1 3" key="1">
    <citation type="submission" date="2017-11" db="EMBL/GenBank/DDBJ databases">
        <title>The genome of Rhizophagus clarus HR1 reveals common genetic basis of auxotrophy among arbuscular mycorrhizal fungi.</title>
        <authorList>
            <person name="Kobayashi Y."/>
        </authorList>
    </citation>
    <scope>NUCLEOTIDE SEQUENCE [LARGE SCALE GENOMIC DNA]</scope>
    <source>
        <strain evidence="1 3">HR1</strain>
    </source>
</reference>
<dbReference type="EMBL" id="BLAL01000257">
    <property type="protein sequence ID" value="GES97294.1"/>
    <property type="molecule type" value="Genomic_DNA"/>
</dbReference>
<dbReference type="PANTHER" id="PTHR14187:SF5">
    <property type="entry name" value="HEAT SHOCK 70 KDA PROTEIN 12A"/>
    <property type="match status" value="1"/>
</dbReference>
<keyword evidence="3" id="KW-1185">Reference proteome</keyword>
<dbReference type="AlphaFoldDB" id="A0A2Z6R7C5"/>
<dbReference type="PANTHER" id="PTHR14187">
    <property type="entry name" value="ALPHA KINASE/ELONGATION FACTOR 2 KINASE"/>
    <property type="match status" value="1"/>
</dbReference>
<dbReference type="OrthoDB" id="2324823at2759"/>
<evidence type="ECO:0008006" key="4">
    <source>
        <dbReference type="Google" id="ProtNLM"/>
    </source>
</evidence>
<evidence type="ECO:0000313" key="3">
    <source>
        <dbReference type="Proteomes" id="UP000247702"/>
    </source>
</evidence>
<proteinExistence type="predicted"/>
<dbReference type="InterPro" id="IPR043129">
    <property type="entry name" value="ATPase_NBD"/>
</dbReference>
<dbReference type="STRING" id="94130.A0A2Z6R7C5"/>
<dbReference type="CDD" id="cd10229">
    <property type="entry name" value="ASKHA_NBD_HSP70_HSPA12"/>
    <property type="match status" value="1"/>
</dbReference>
<dbReference type="EMBL" id="BEXD01000587">
    <property type="protein sequence ID" value="GBB88696.1"/>
    <property type="molecule type" value="Genomic_DNA"/>
</dbReference>
<dbReference type="Proteomes" id="UP000247702">
    <property type="component" value="Unassembled WGS sequence"/>
</dbReference>
<dbReference type="Gene3D" id="3.90.640.10">
    <property type="entry name" value="Actin, Chain A, domain 4"/>
    <property type="match status" value="1"/>
</dbReference>
<dbReference type="Proteomes" id="UP000615446">
    <property type="component" value="Unassembled WGS sequence"/>
</dbReference>
<name>A0A2Z6R7C5_9GLOM</name>
<evidence type="ECO:0000313" key="2">
    <source>
        <dbReference type="EMBL" id="GES97294.1"/>
    </source>
</evidence>
<organism evidence="1 3">
    <name type="scientific">Rhizophagus clarus</name>
    <dbReference type="NCBI Taxonomy" id="94130"/>
    <lineage>
        <taxon>Eukaryota</taxon>
        <taxon>Fungi</taxon>
        <taxon>Fungi incertae sedis</taxon>
        <taxon>Mucoromycota</taxon>
        <taxon>Glomeromycotina</taxon>
        <taxon>Glomeromycetes</taxon>
        <taxon>Glomerales</taxon>
        <taxon>Glomeraceae</taxon>
        <taxon>Rhizophagus</taxon>
    </lineage>
</organism>
<accession>A0A2Z6R7C5</accession>
<protein>
    <recommendedName>
        <fullName evidence="4">Actin-like ATPase domain-containing protein</fullName>
    </recommendedName>
</protein>
<comment type="caution">
    <text evidence="1">The sequence shown here is derived from an EMBL/GenBank/DDBJ whole genome shotgun (WGS) entry which is preliminary data.</text>
</comment>
<evidence type="ECO:0000313" key="1">
    <source>
        <dbReference type="EMBL" id="GBB88696.1"/>
    </source>
</evidence>